<evidence type="ECO:0000313" key="2">
    <source>
        <dbReference type="Proteomes" id="UP000217736"/>
    </source>
</evidence>
<accession>A0A1Z4EQ56</accession>
<dbReference type="InterPro" id="IPR004401">
    <property type="entry name" value="YbaB/EbfC"/>
</dbReference>
<name>A0A1Z4EQ56_9MYCO</name>
<gene>
    <name evidence="1" type="ORF">MSG_04956</name>
</gene>
<dbReference type="InterPro" id="IPR036894">
    <property type="entry name" value="YbaB-like_sf"/>
</dbReference>
<evidence type="ECO:0000313" key="1">
    <source>
        <dbReference type="EMBL" id="BAX95062.1"/>
    </source>
</evidence>
<sequence>MEFDGHPQAIAALDEMKKFNDVLEGALKAKGTGSFTAKDDTETVEVVTNGDMCITQVCIEDGLLRLGADKVEDRINEALSRAQAKATAANEAMYGATFEALAGIVQSMAQIVGE</sequence>
<dbReference type="Gene3D" id="3.30.1310.10">
    <property type="entry name" value="Nucleoid-associated protein YbaB-like domain"/>
    <property type="match status" value="1"/>
</dbReference>
<reference evidence="2" key="1">
    <citation type="submission" date="2017-06" db="EMBL/GenBank/DDBJ databases">
        <title>Complete Genome Sequence of Mycobacterium shigaense.</title>
        <authorList>
            <person name="Fukano H."/>
            <person name="Yoshida M."/>
            <person name="Kazumi Y."/>
            <person name="Ogura Y."/>
            <person name="Mitarai S."/>
            <person name="Hayashi T."/>
            <person name="Hoshino Y."/>
        </authorList>
    </citation>
    <scope>NUCLEOTIDE SEQUENCE [LARGE SCALE GENOMIC DNA]</scope>
    <source>
        <strain evidence="2">UN-152</strain>
    </source>
</reference>
<dbReference type="Proteomes" id="UP000217736">
    <property type="component" value="Chromosome"/>
</dbReference>
<dbReference type="EMBL" id="AP018164">
    <property type="protein sequence ID" value="BAX95062.1"/>
    <property type="molecule type" value="Genomic_DNA"/>
</dbReference>
<dbReference type="Pfam" id="PF02575">
    <property type="entry name" value="YbaB_DNA_bd"/>
    <property type="match status" value="1"/>
</dbReference>
<keyword evidence="2" id="KW-1185">Reference proteome</keyword>
<keyword evidence="1" id="KW-0238">DNA-binding</keyword>
<organism evidence="1 2">
    <name type="scientific">Mycobacterium shigaense</name>
    <dbReference type="NCBI Taxonomy" id="722731"/>
    <lineage>
        <taxon>Bacteria</taxon>
        <taxon>Bacillati</taxon>
        <taxon>Actinomycetota</taxon>
        <taxon>Actinomycetes</taxon>
        <taxon>Mycobacteriales</taxon>
        <taxon>Mycobacteriaceae</taxon>
        <taxon>Mycobacterium</taxon>
        <taxon>Mycobacterium simiae complex</taxon>
    </lineage>
</organism>
<dbReference type="AlphaFoldDB" id="A0A1Z4EQ56"/>
<dbReference type="KEGG" id="mshg:MSG_04956"/>
<dbReference type="SUPFAM" id="SSF82607">
    <property type="entry name" value="YbaB-like"/>
    <property type="match status" value="1"/>
</dbReference>
<dbReference type="GO" id="GO:0003677">
    <property type="term" value="F:DNA binding"/>
    <property type="evidence" value="ECO:0007669"/>
    <property type="project" value="UniProtKB-KW"/>
</dbReference>
<dbReference type="RefSeq" id="WP_232011126.1">
    <property type="nucleotide sequence ID" value="NZ_AP018164.1"/>
</dbReference>
<protein>
    <submittedName>
        <fullName evidence="1">DNA-binding protein</fullName>
    </submittedName>
</protein>
<proteinExistence type="predicted"/>